<accession>A0AAE1KV21</accession>
<dbReference type="Proteomes" id="UP001286313">
    <property type="component" value="Unassembled WGS sequence"/>
</dbReference>
<evidence type="ECO:0000313" key="1">
    <source>
        <dbReference type="EMBL" id="KAK3882925.1"/>
    </source>
</evidence>
<comment type="caution">
    <text evidence="1">The sequence shown here is derived from an EMBL/GenBank/DDBJ whole genome shotgun (WGS) entry which is preliminary data.</text>
</comment>
<dbReference type="AlphaFoldDB" id="A0AAE1KV21"/>
<sequence>MRKTQGTITHHQDSRKVCCWRQCHLSRVRDQTWHSKGWGESCVSSIYLFARLVEVGSREEVQGAGVRLLMVCIQALPQLAAQYEGLRGSSLLYQALCTPLATPGVYTGS</sequence>
<evidence type="ECO:0000313" key="2">
    <source>
        <dbReference type="Proteomes" id="UP001286313"/>
    </source>
</evidence>
<dbReference type="EMBL" id="JAWQEG010001047">
    <property type="protein sequence ID" value="KAK3882925.1"/>
    <property type="molecule type" value="Genomic_DNA"/>
</dbReference>
<protein>
    <submittedName>
        <fullName evidence="1">Uncharacterized protein</fullName>
    </submittedName>
</protein>
<gene>
    <name evidence="1" type="ORF">Pcinc_012716</name>
</gene>
<proteinExistence type="predicted"/>
<organism evidence="1 2">
    <name type="scientific">Petrolisthes cinctipes</name>
    <name type="common">Flat porcelain crab</name>
    <dbReference type="NCBI Taxonomy" id="88211"/>
    <lineage>
        <taxon>Eukaryota</taxon>
        <taxon>Metazoa</taxon>
        <taxon>Ecdysozoa</taxon>
        <taxon>Arthropoda</taxon>
        <taxon>Crustacea</taxon>
        <taxon>Multicrustacea</taxon>
        <taxon>Malacostraca</taxon>
        <taxon>Eumalacostraca</taxon>
        <taxon>Eucarida</taxon>
        <taxon>Decapoda</taxon>
        <taxon>Pleocyemata</taxon>
        <taxon>Anomura</taxon>
        <taxon>Galatheoidea</taxon>
        <taxon>Porcellanidae</taxon>
        <taxon>Petrolisthes</taxon>
    </lineage>
</organism>
<keyword evidence="2" id="KW-1185">Reference proteome</keyword>
<reference evidence="1" key="1">
    <citation type="submission" date="2023-10" db="EMBL/GenBank/DDBJ databases">
        <title>Genome assemblies of two species of porcelain crab, Petrolisthes cinctipes and Petrolisthes manimaculis (Anomura: Porcellanidae).</title>
        <authorList>
            <person name="Angst P."/>
        </authorList>
    </citation>
    <scope>NUCLEOTIDE SEQUENCE</scope>
    <source>
        <strain evidence="1">PB745_01</strain>
        <tissue evidence="1">Gill</tissue>
    </source>
</reference>
<name>A0AAE1KV21_PETCI</name>